<sequence length="69" mass="7323">MDLNRELAEATWTKSTRSASNGGECVEVAGLSGGRRAVRDSKDTTGPALVFTATEWTTFINGVKNGEFG</sequence>
<proteinExistence type="predicted"/>
<feature type="compositionally biased region" description="Polar residues" evidence="1">
    <location>
        <begin position="12"/>
        <end position="21"/>
    </location>
</feature>
<accession>A0ABV5TI84</accession>
<organism evidence="3 4">
    <name type="scientific">Streptosporangium vulgare</name>
    <dbReference type="NCBI Taxonomy" id="46190"/>
    <lineage>
        <taxon>Bacteria</taxon>
        <taxon>Bacillati</taxon>
        <taxon>Actinomycetota</taxon>
        <taxon>Actinomycetes</taxon>
        <taxon>Streptosporangiales</taxon>
        <taxon>Streptosporangiaceae</taxon>
        <taxon>Streptosporangium</taxon>
    </lineage>
</organism>
<dbReference type="Proteomes" id="UP001589610">
    <property type="component" value="Unassembled WGS sequence"/>
</dbReference>
<dbReference type="Pfam" id="PF04149">
    <property type="entry name" value="DUF397"/>
    <property type="match status" value="1"/>
</dbReference>
<dbReference type="RefSeq" id="WP_386160016.1">
    <property type="nucleotide sequence ID" value="NZ_JBHMBS010000012.1"/>
</dbReference>
<protein>
    <submittedName>
        <fullName evidence="3">DUF397 domain-containing protein</fullName>
    </submittedName>
</protein>
<feature type="region of interest" description="Disordered" evidence="1">
    <location>
        <begin position="1"/>
        <end position="21"/>
    </location>
</feature>
<gene>
    <name evidence="3" type="ORF">ACFFRH_25440</name>
</gene>
<feature type="domain" description="DUF397" evidence="2">
    <location>
        <begin position="10"/>
        <end position="64"/>
    </location>
</feature>
<dbReference type="InterPro" id="IPR007278">
    <property type="entry name" value="DUF397"/>
</dbReference>
<reference evidence="3 4" key="1">
    <citation type="submission" date="2024-09" db="EMBL/GenBank/DDBJ databases">
        <authorList>
            <person name="Sun Q."/>
            <person name="Mori K."/>
        </authorList>
    </citation>
    <scope>NUCLEOTIDE SEQUENCE [LARGE SCALE GENOMIC DNA]</scope>
    <source>
        <strain evidence="3 4">JCM 3028</strain>
    </source>
</reference>
<evidence type="ECO:0000313" key="3">
    <source>
        <dbReference type="EMBL" id="MFB9678839.1"/>
    </source>
</evidence>
<comment type="caution">
    <text evidence="3">The sequence shown here is derived from an EMBL/GenBank/DDBJ whole genome shotgun (WGS) entry which is preliminary data.</text>
</comment>
<keyword evidence="4" id="KW-1185">Reference proteome</keyword>
<evidence type="ECO:0000256" key="1">
    <source>
        <dbReference type="SAM" id="MobiDB-lite"/>
    </source>
</evidence>
<dbReference type="EMBL" id="JBHMBS010000012">
    <property type="protein sequence ID" value="MFB9678839.1"/>
    <property type="molecule type" value="Genomic_DNA"/>
</dbReference>
<name>A0ABV5TI84_9ACTN</name>
<evidence type="ECO:0000313" key="4">
    <source>
        <dbReference type="Proteomes" id="UP001589610"/>
    </source>
</evidence>
<evidence type="ECO:0000259" key="2">
    <source>
        <dbReference type="Pfam" id="PF04149"/>
    </source>
</evidence>